<organism evidence="2 3">
    <name type="scientific">Kribbella albertanoniae</name>
    <dbReference type="NCBI Taxonomy" id="1266829"/>
    <lineage>
        <taxon>Bacteria</taxon>
        <taxon>Bacillati</taxon>
        <taxon>Actinomycetota</taxon>
        <taxon>Actinomycetes</taxon>
        <taxon>Propionibacteriales</taxon>
        <taxon>Kribbellaceae</taxon>
        <taxon>Kribbella</taxon>
    </lineage>
</organism>
<protein>
    <recommendedName>
        <fullName evidence="4">DUF4878 domain-containing protein</fullName>
    </recommendedName>
</protein>
<reference evidence="2 3" key="1">
    <citation type="submission" date="2019-03" db="EMBL/GenBank/DDBJ databases">
        <title>Draft genome sequences of novel Actinobacteria.</title>
        <authorList>
            <person name="Sahin N."/>
            <person name="Ay H."/>
            <person name="Saygin H."/>
        </authorList>
    </citation>
    <scope>NUCLEOTIDE SEQUENCE [LARGE SCALE GENOMIC DNA]</scope>
    <source>
        <strain evidence="2 3">JCM 30547</strain>
    </source>
</reference>
<accession>A0A4R4Q718</accession>
<keyword evidence="3" id="KW-1185">Reference proteome</keyword>
<dbReference type="EMBL" id="SMKA01000037">
    <property type="protein sequence ID" value="TDC31051.1"/>
    <property type="molecule type" value="Genomic_DNA"/>
</dbReference>
<sequence length="147" mass="15389">MKVLLATATAGAVAVVIVAVAAAAATGKIGEPSGAETPQAAADSALHALATQDEDRLNALAERNRHGRKEAARRLIDNCRGSDFTGARVTVARHSEAGYLAMGTVTVPQGRDQCREFTLSVVQRQKGWFLELSTPEPGPNPTAATNR</sequence>
<evidence type="ECO:0000256" key="1">
    <source>
        <dbReference type="SAM" id="SignalP"/>
    </source>
</evidence>
<dbReference type="AlphaFoldDB" id="A0A4R4Q718"/>
<proteinExistence type="predicted"/>
<evidence type="ECO:0008006" key="4">
    <source>
        <dbReference type="Google" id="ProtNLM"/>
    </source>
</evidence>
<dbReference type="Proteomes" id="UP000295075">
    <property type="component" value="Unassembled WGS sequence"/>
</dbReference>
<dbReference type="RefSeq" id="WP_132405793.1">
    <property type="nucleotide sequence ID" value="NZ_SMKA01000037.1"/>
</dbReference>
<feature type="chain" id="PRO_5020680103" description="DUF4878 domain-containing protein" evidence="1">
    <location>
        <begin position="25"/>
        <end position="147"/>
    </location>
</feature>
<evidence type="ECO:0000313" key="2">
    <source>
        <dbReference type="EMBL" id="TDC31051.1"/>
    </source>
</evidence>
<feature type="signal peptide" evidence="1">
    <location>
        <begin position="1"/>
        <end position="24"/>
    </location>
</feature>
<evidence type="ECO:0000313" key="3">
    <source>
        <dbReference type="Proteomes" id="UP000295075"/>
    </source>
</evidence>
<gene>
    <name evidence="2" type="ORF">E1261_11815</name>
</gene>
<dbReference type="OrthoDB" id="9915051at2"/>
<keyword evidence="1" id="KW-0732">Signal</keyword>
<name>A0A4R4Q718_9ACTN</name>
<comment type="caution">
    <text evidence="2">The sequence shown here is derived from an EMBL/GenBank/DDBJ whole genome shotgun (WGS) entry which is preliminary data.</text>
</comment>